<gene>
    <name evidence="1" type="ordered locus">Hoch_6335</name>
</gene>
<keyword evidence="2" id="KW-1185">Reference proteome</keyword>
<dbReference type="HOGENOM" id="CLU_075519_0_0_7"/>
<dbReference type="InterPro" id="IPR029024">
    <property type="entry name" value="TerB-like"/>
</dbReference>
<protein>
    <submittedName>
        <fullName evidence="1">Uncharacterized protein</fullName>
    </submittedName>
</protein>
<evidence type="ECO:0000313" key="1">
    <source>
        <dbReference type="EMBL" id="ACY18805.1"/>
    </source>
</evidence>
<name>D0LNX9_HALO1</name>
<sequence length="321" mass="34591">MRPMSQSTYEAIQPLIAHSEQQGTSMRVIFRCPASGEEVEATAGLRSGNDLGNRVAQSAKRSLMWSVRSAIASAVRSAFGHGIVSNMAQSATRDAMSAGQQRLTYSDSDKRDAIERAFESVSSQFVWDSEQSRYISSKAAGSSMSEFLTQLGNAPVTAKFDRGVVARMLTEIAAADGSVGDDERAFLAAFIPPDLGTVDDLLRASKVSPAELAETSTGAVRDTMLMLAWAVAYTDEELAPEEAARLEEFASGLAIDGARVAALKSYAQHYLLDQSLQRAYASGQRDAAVHAEAMAMAQRLGIDATEAERADIRFRKRYGLV</sequence>
<dbReference type="eggNOG" id="COG2979">
    <property type="taxonomic scope" value="Bacteria"/>
</dbReference>
<dbReference type="OrthoDB" id="1490519at2"/>
<dbReference type="AlphaFoldDB" id="D0LNX9"/>
<dbReference type="Gene3D" id="1.10.3680.10">
    <property type="entry name" value="TerB-like"/>
    <property type="match status" value="1"/>
</dbReference>
<accession>D0LNX9</accession>
<proteinExistence type="predicted"/>
<dbReference type="KEGG" id="hoh:Hoch_6335"/>
<dbReference type="Proteomes" id="UP000001880">
    <property type="component" value="Chromosome"/>
</dbReference>
<dbReference type="CDD" id="cd07177">
    <property type="entry name" value="terB_like"/>
    <property type="match status" value="1"/>
</dbReference>
<dbReference type="EMBL" id="CP001804">
    <property type="protein sequence ID" value="ACY18805.1"/>
    <property type="molecule type" value="Genomic_DNA"/>
</dbReference>
<dbReference type="SUPFAM" id="SSF158682">
    <property type="entry name" value="TerB-like"/>
    <property type="match status" value="1"/>
</dbReference>
<organism evidence="1 2">
    <name type="scientific">Haliangium ochraceum (strain DSM 14365 / JCM 11303 / SMP-2)</name>
    <dbReference type="NCBI Taxonomy" id="502025"/>
    <lineage>
        <taxon>Bacteria</taxon>
        <taxon>Pseudomonadati</taxon>
        <taxon>Myxococcota</taxon>
        <taxon>Polyangia</taxon>
        <taxon>Haliangiales</taxon>
        <taxon>Kofleriaceae</taxon>
        <taxon>Haliangium</taxon>
    </lineage>
</organism>
<reference evidence="1 2" key="1">
    <citation type="journal article" date="2010" name="Stand. Genomic Sci.">
        <title>Complete genome sequence of Haliangium ochraceum type strain (SMP-2).</title>
        <authorList>
            <consortium name="US DOE Joint Genome Institute (JGI-PGF)"/>
            <person name="Ivanova N."/>
            <person name="Daum C."/>
            <person name="Lang E."/>
            <person name="Abt B."/>
            <person name="Kopitz M."/>
            <person name="Saunders E."/>
            <person name="Lapidus A."/>
            <person name="Lucas S."/>
            <person name="Glavina Del Rio T."/>
            <person name="Nolan M."/>
            <person name="Tice H."/>
            <person name="Copeland A."/>
            <person name="Cheng J.F."/>
            <person name="Chen F."/>
            <person name="Bruce D."/>
            <person name="Goodwin L."/>
            <person name="Pitluck S."/>
            <person name="Mavromatis K."/>
            <person name="Pati A."/>
            <person name="Mikhailova N."/>
            <person name="Chen A."/>
            <person name="Palaniappan K."/>
            <person name="Land M."/>
            <person name="Hauser L."/>
            <person name="Chang Y.J."/>
            <person name="Jeffries C.D."/>
            <person name="Detter J.C."/>
            <person name="Brettin T."/>
            <person name="Rohde M."/>
            <person name="Goker M."/>
            <person name="Bristow J."/>
            <person name="Markowitz V."/>
            <person name="Eisen J.A."/>
            <person name="Hugenholtz P."/>
            <person name="Kyrpides N.C."/>
            <person name="Klenk H.P."/>
        </authorList>
    </citation>
    <scope>NUCLEOTIDE SEQUENCE [LARGE SCALE GENOMIC DNA]</scope>
    <source>
        <strain evidence="2">DSM 14365 / CIP 107738 / JCM 11303 / AJ 13395 / SMP-2</strain>
    </source>
</reference>
<evidence type="ECO:0000313" key="2">
    <source>
        <dbReference type="Proteomes" id="UP000001880"/>
    </source>
</evidence>